<protein>
    <submittedName>
        <fullName evidence="2">Unannotated protein</fullName>
    </submittedName>
</protein>
<reference evidence="2" key="1">
    <citation type="submission" date="2020-05" db="EMBL/GenBank/DDBJ databases">
        <authorList>
            <person name="Chiriac C."/>
            <person name="Salcher M."/>
            <person name="Ghai R."/>
            <person name="Kavagutti S V."/>
        </authorList>
    </citation>
    <scope>NUCLEOTIDE SEQUENCE</scope>
</reference>
<name>A0A6J6EGL2_9ZZZZ</name>
<dbReference type="AlphaFoldDB" id="A0A6J6EGL2"/>
<evidence type="ECO:0000256" key="1">
    <source>
        <dbReference type="SAM" id="MobiDB-lite"/>
    </source>
</evidence>
<accession>A0A6J6EGL2</accession>
<sequence>MAARSEAGIKGPVNSDGPGGVRSREGAKYSGRAVR</sequence>
<proteinExistence type="predicted"/>
<evidence type="ECO:0000313" key="2">
    <source>
        <dbReference type="EMBL" id="CAB4575680.1"/>
    </source>
</evidence>
<feature type="region of interest" description="Disordered" evidence="1">
    <location>
        <begin position="1"/>
        <end position="35"/>
    </location>
</feature>
<gene>
    <name evidence="2" type="ORF">UFOPK1704_00692</name>
</gene>
<organism evidence="2">
    <name type="scientific">freshwater metagenome</name>
    <dbReference type="NCBI Taxonomy" id="449393"/>
    <lineage>
        <taxon>unclassified sequences</taxon>
        <taxon>metagenomes</taxon>
        <taxon>ecological metagenomes</taxon>
    </lineage>
</organism>
<dbReference type="EMBL" id="CAEZTQ010000126">
    <property type="protein sequence ID" value="CAB4575680.1"/>
    <property type="molecule type" value="Genomic_DNA"/>
</dbReference>